<comment type="caution">
    <text evidence="1">The sequence shown here is derived from an EMBL/GenBank/DDBJ whole genome shotgun (WGS) entry which is preliminary data.</text>
</comment>
<reference evidence="1" key="2">
    <citation type="submission" date="2021-01" db="EMBL/GenBank/DDBJ databases">
        <authorList>
            <person name="Schikora-Tamarit M.A."/>
        </authorList>
    </citation>
    <scope>NUCLEOTIDE SEQUENCE</scope>
    <source>
        <strain evidence="1">CBS2887</strain>
    </source>
</reference>
<evidence type="ECO:0000313" key="1">
    <source>
        <dbReference type="EMBL" id="KAH3680352.1"/>
    </source>
</evidence>
<dbReference type="EMBL" id="JAEUBG010004746">
    <property type="protein sequence ID" value="KAH3680352.1"/>
    <property type="molecule type" value="Genomic_DNA"/>
</dbReference>
<gene>
    <name evidence="1" type="ORF">WICPIJ_008311</name>
</gene>
<accession>A0A9P8PZD1</accession>
<evidence type="ECO:0000313" key="2">
    <source>
        <dbReference type="Proteomes" id="UP000774326"/>
    </source>
</evidence>
<reference evidence="1" key="1">
    <citation type="journal article" date="2021" name="Open Biol.">
        <title>Shared evolutionary footprints suggest mitochondrial oxidative damage underlies multiple complex I losses in fungi.</title>
        <authorList>
            <person name="Schikora-Tamarit M.A."/>
            <person name="Marcet-Houben M."/>
            <person name="Nosek J."/>
            <person name="Gabaldon T."/>
        </authorList>
    </citation>
    <scope>NUCLEOTIDE SEQUENCE</scope>
    <source>
        <strain evidence="1">CBS2887</strain>
    </source>
</reference>
<dbReference type="Proteomes" id="UP000774326">
    <property type="component" value="Unassembled WGS sequence"/>
</dbReference>
<proteinExistence type="predicted"/>
<organism evidence="1 2">
    <name type="scientific">Wickerhamomyces pijperi</name>
    <name type="common">Yeast</name>
    <name type="synonym">Pichia pijperi</name>
    <dbReference type="NCBI Taxonomy" id="599730"/>
    <lineage>
        <taxon>Eukaryota</taxon>
        <taxon>Fungi</taxon>
        <taxon>Dikarya</taxon>
        <taxon>Ascomycota</taxon>
        <taxon>Saccharomycotina</taxon>
        <taxon>Saccharomycetes</taxon>
        <taxon>Phaffomycetales</taxon>
        <taxon>Wickerhamomycetaceae</taxon>
        <taxon>Wickerhamomyces</taxon>
    </lineage>
</organism>
<name>A0A9P8PZD1_WICPI</name>
<dbReference type="AlphaFoldDB" id="A0A9P8PZD1"/>
<keyword evidence="2" id="KW-1185">Reference proteome</keyword>
<protein>
    <submittedName>
        <fullName evidence="1">Uncharacterized protein</fullName>
    </submittedName>
</protein>
<sequence length="93" mass="10074">MVCCGLTKTQDTTNTRSDTGVLNVLNGFQSVVVGSGGDDVWIMFPGRVNVMVVGCQPAVFQHFHLLGIDHPQSDTSLHPQFVVNLPNHLSNLL</sequence>